<organism evidence="3 4">
    <name type="scientific">Solanum tuberosum</name>
    <name type="common">Potato</name>
    <dbReference type="NCBI Taxonomy" id="4113"/>
    <lineage>
        <taxon>Eukaryota</taxon>
        <taxon>Viridiplantae</taxon>
        <taxon>Streptophyta</taxon>
        <taxon>Embryophyta</taxon>
        <taxon>Tracheophyta</taxon>
        <taxon>Spermatophyta</taxon>
        <taxon>Magnoliopsida</taxon>
        <taxon>eudicotyledons</taxon>
        <taxon>Gunneridae</taxon>
        <taxon>Pentapetalae</taxon>
        <taxon>asterids</taxon>
        <taxon>lamiids</taxon>
        <taxon>Solanales</taxon>
        <taxon>Solanaceae</taxon>
        <taxon>Solanoideae</taxon>
        <taxon>Solaneae</taxon>
        <taxon>Solanum</taxon>
    </lineage>
</organism>
<reference evidence="3" key="2">
    <citation type="submission" date="2015-06" db="UniProtKB">
        <authorList>
            <consortium name="EnsemblPlants"/>
        </authorList>
    </citation>
    <scope>IDENTIFICATION</scope>
    <source>
        <strain evidence="3">DM1-3 516 R44</strain>
    </source>
</reference>
<dbReference type="ExpressionAtlas" id="M1AWC1">
    <property type="expression patterns" value="baseline"/>
</dbReference>
<feature type="compositionally biased region" description="Polar residues" evidence="2">
    <location>
        <begin position="13"/>
        <end position="25"/>
    </location>
</feature>
<keyword evidence="4" id="KW-1185">Reference proteome</keyword>
<sequence>MSDKSCGEKSDRPNQYSPAMQSQSGLIKEVKTEIEDVAPDIIQGGTDEGPRTTVVQDTNILELSPQISIQKTPFQAEVRMSAEKNDIPPSPVIPSPLAPISPTNSICDPTIMDDHQRRVGDRTSLGRRHNSRKRDSPDFFVPTPFGPSLRLHGQGLRRGPGRPPKQRLDGSVNSYVSLFFFNILNCVDIVNVTAATNAPEVVLPPPVPPIGSNQNIPEQVSMSTNSELVPPPLVPPTGSNKNIPEQVLMSTNSELVPPPPVPPTGSNENIPEQVSMSTKSELVLPPPVPPTGSNEIIPEQVSMSTDSDLVPPPPAQPLGSINDTPSLIPCDEEDDQRETNLKVNPLSRLETPKQTPSSQNQMPEKSKKVLTDEVQSVLVSRISSGTTTSVDDMVNFANGAFSTLNWIGDDYGSFYQDVKNMISYKYDLFIAERDGDVCSVSELEKQHLDAVLRAYNIEKEIEHTQAKQEKDKKKEKSKKLIEDAREMIQQFPAWNNRLLLLNKMRSA</sequence>
<dbReference type="OrthoDB" id="1304468at2759"/>
<feature type="compositionally biased region" description="Polar residues" evidence="2">
    <location>
        <begin position="352"/>
        <end position="363"/>
    </location>
</feature>
<feature type="region of interest" description="Disordered" evidence="2">
    <location>
        <begin position="119"/>
        <end position="168"/>
    </location>
</feature>
<gene>
    <name evidence="3" type="primary">LOC102601907</name>
</gene>
<dbReference type="eggNOG" id="ENOG502R7YS">
    <property type="taxonomic scope" value="Eukaryota"/>
</dbReference>
<name>M1AWC1_SOLTU</name>
<dbReference type="HOGENOM" id="CLU_646252_0_0_1"/>
<keyword evidence="1" id="KW-0175">Coiled coil</keyword>
<dbReference type="Gramene" id="PGSC0003DMT400031836">
    <property type="protein sequence ID" value="PGSC0003DMT400031836"/>
    <property type="gene ID" value="PGSC0003DMG400012213"/>
</dbReference>
<proteinExistence type="predicted"/>
<feature type="compositionally biased region" description="Polar residues" evidence="2">
    <location>
        <begin position="264"/>
        <end position="280"/>
    </location>
</feature>
<dbReference type="InParanoid" id="M1AWC1"/>
<feature type="compositionally biased region" description="Basic and acidic residues" evidence="2">
    <location>
        <begin position="1"/>
        <end position="12"/>
    </location>
</feature>
<accession>M1AWC1</accession>
<feature type="region of interest" description="Disordered" evidence="2">
    <location>
        <begin position="212"/>
        <end position="368"/>
    </location>
</feature>
<reference evidence="4" key="1">
    <citation type="journal article" date="2011" name="Nature">
        <title>Genome sequence and analysis of the tuber crop potato.</title>
        <authorList>
            <consortium name="The Potato Genome Sequencing Consortium"/>
        </authorList>
    </citation>
    <scope>NUCLEOTIDE SEQUENCE [LARGE SCALE GENOMIC DNA]</scope>
    <source>
        <strain evidence="4">cv. DM1-3 516 R44</strain>
    </source>
</reference>
<dbReference type="PaxDb" id="4113-PGSC0003DMT400031836"/>
<feature type="coiled-coil region" evidence="1">
    <location>
        <begin position="456"/>
        <end position="490"/>
    </location>
</feature>
<feature type="compositionally biased region" description="Polar residues" evidence="2">
    <location>
        <begin position="212"/>
        <end position="227"/>
    </location>
</feature>
<evidence type="ECO:0000313" key="3">
    <source>
        <dbReference type="EnsemblPlants" id="PGSC0003DMT400031836"/>
    </source>
</evidence>
<feature type="compositionally biased region" description="Polar residues" evidence="2">
    <location>
        <begin position="237"/>
        <end position="254"/>
    </location>
</feature>
<evidence type="ECO:0000256" key="1">
    <source>
        <dbReference type="SAM" id="Coils"/>
    </source>
</evidence>
<dbReference type="AlphaFoldDB" id="M1AWC1"/>
<protein>
    <submittedName>
        <fullName evidence="3">Class VII unconventional myosin</fullName>
    </submittedName>
</protein>
<dbReference type="STRING" id="4113.M1AWC1"/>
<feature type="region of interest" description="Disordered" evidence="2">
    <location>
        <begin position="1"/>
        <end position="32"/>
    </location>
</feature>
<evidence type="ECO:0000256" key="2">
    <source>
        <dbReference type="SAM" id="MobiDB-lite"/>
    </source>
</evidence>
<evidence type="ECO:0000313" key="4">
    <source>
        <dbReference type="Proteomes" id="UP000011115"/>
    </source>
</evidence>
<dbReference type="EnsemblPlants" id="PGSC0003DMT400031836">
    <property type="protein sequence ID" value="PGSC0003DMT400031836"/>
    <property type="gene ID" value="PGSC0003DMG400012213"/>
</dbReference>
<dbReference type="Proteomes" id="UP000011115">
    <property type="component" value="Unassembled WGS sequence"/>
</dbReference>